<proteinExistence type="predicted"/>
<reference evidence="1 2" key="1">
    <citation type="submission" date="2017-11" db="EMBL/GenBank/DDBJ databases">
        <title>De-novo sequencing of pomegranate (Punica granatum L.) genome.</title>
        <authorList>
            <person name="Akparov Z."/>
            <person name="Amiraslanov A."/>
            <person name="Hajiyeva S."/>
            <person name="Abbasov M."/>
            <person name="Kaur K."/>
            <person name="Hamwieh A."/>
            <person name="Solovyev V."/>
            <person name="Salamov A."/>
            <person name="Braich B."/>
            <person name="Kosarev P."/>
            <person name="Mahmoud A."/>
            <person name="Hajiyev E."/>
            <person name="Babayeva S."/>
            <person name="Izzatullayeva V."/>
            <person name="Mammadov A."/>
            <person name="Mammadov A."/>
            <person name="Sharifova S."/>
            <person name="Ojaghi J."/>
            <person name="Eynullazada K."/>
            <person name="Bayramov B."/>
            <person name="Abdulazimova A."/>
            <person name="Shahmuradov I."/>
        </authorList>
    </citation>
    <scope>NUCLEOTIDE SEQUENCE [LARGE SCALE GENOMIC DNA]</scope>
    <source>
        <strain evidence="2">cv. AG2017</strain>
        <tissue evidence="1">Leaf</tissue>
    </source>
</reference>
<dbReference type="EMBL" id="PGOL01002613">
    <property type="protein sequence ID" value="PKI46447.1"/>
    <property type="molecule type" value="Genomic_DNA"/>
</dbReference>
<organism evidence="1 2">
    <name type="scientific">Punica granatum</name>
    <name type="common">Pomegranate</name>
    <dbReference type="NCBI Taxonomy" id="22663"/>
    <lineage>
        <taxon>Eukaryota</taxon>
        <taxon>Viridiplantae</taxon>
        <taxon>Streptophyta</taxon>
        <taxon>Embryophyta</taxon>
        <taxon>Tracheophyta</taxon>
        <taxon>Spermatophyta</taxon>
        <taxon>Magnoliopsida</taxon>
        <taxon>eudicotyledons</taxon>
        <taxon>Gunneridae</taxon>
        <taxon>Pentapetalae</taxon>
        <taxon>rosids</taxon>
        <taxon>malvids</taxon>
        <taxon>Myrtales</taxon>
        <taxon>Lythraceae</taxon>
        <taxon>Punica</taxon>
    </lineage>
</organism>
<protein>
    <submittedName>
        <fullName evidence="1">Uncharacterized protein</fullName>
    </submittedName>
</protein>
<evidence type="ECO:0000313" key="2">
    <source>
        <dbReference type="Proteomes" id="UP000233551"/>
    </source>
</evidence>
<keyword evidence="2" id="KW-1185">Reference proteome</keyword>
<dbReference type="AlphaFoldDB" id="A0A2I0IR26"/>
<comment type="caution">
    <text evidence="1">The sequence shown here is derived from an EMBL/GenBank/DDBJ whole genome shotgun (WGS) entry which is preliminary data.</text>
</comment>
<accession>A0A2I0IR26</accession>
<evidence type="ECO:0000313" key="1">
    <source>
        <dbReference type="EMBL" id="PKI46447.1"/>
    </source>
</evidence>
<name>A0A2I0IR26_PUNGR</name>
<dbReference type="Proteomes" id="UP000233551">
    <property type="component" value="Unassembled WGS sequence"/>
</dbReference>
<gene>
    <name evidence="1" type="ORF">CRG98_033145</name>
</gene>
<sequence>MLCHPFEGRAWKNFDETVKFLLSVPKVREGSASALPEDKSIALNVMHQSPGNFKSVGKQELMSRCWDKLVVPLVNYPMNWIEETHSSLMTVATLADELSLAVAWEVEARADQLGRLEARNCGRNLGSRKLELWKSELRTAEVGSAEL</sequence>